<proteinExistence type="predicted"/>
<gene>
    <name evidence="1" type="ORF">KIPB_016699</name>
</gene>
<dbReference type="AlphaFoldDB" id="A0A391PEQ8"/>
<organism evidence="1 2">
    <name type="scientific">Kipferlia bialata</name>
    <dbReference type="NCBI Taxonomy" id="797122"/>
    <lineage>
        <taxon>Eukaryota</taxon>
        <taxon>Metamonada</taxon>
        <taxon>Carpediemonas-like organisms</taxon>
        <taxon>Kipferlia</taxon>
    </lineage>
</organism>
<reference evidence="1 2" key="1">
    <citation type="journal article" date="2018" name="PLoS ONE">
        <title>The draft genome of Kipferlia bialata reveals reductive genome evolution in fornicate parasites.</title>
        <authorList>
            <person name="Tanifuji G."/>
            <person name="Takabayashi S."/>
            <person name="Kume K."/>
            <person name="Takagi M."/>
            <person name="Nakayama T."/>
            <person name="Kamikawa R."/>
            <person name="Inagaki Y."/>
            <person name="Hashimoto T."/>
        </authorList>
    </citation>
    <scope>NUCLEOTIDE SEQUENCE [LARGE SCALE GENOMIC DNA]</scope>
    <source>
        <strain evidence="1">NY0173</strain>
    </source>
</reference>
<dbReference type="Proteomes" id="UP000265618">
    <property type="component" value="Unassembled WGS sequence"/>
</dbReference>
<evidence type="ECO:0000313" key="2">
    <source>
        <dbReference type="Proteomes" id="UP000265618"/>
    </source>
</evidence>
<keyword evidence="2" id="KW-1185">Reference proteome</keyword>
<dbReference type="EMBL" id="BDIP01010452">
    <property type="protein sequence ID" value="GCA65262.1"/>
    <property type="molecule type" value="Genomic_DNA"/>
</dbReference>
<feature type="non-terminal residue" evidence="1">
    <location>
        <position position="1"/>
    </location>
</feature>
<sequence length="40" mass="4437">ARRALLARQEAKLASDQSHVQVLNDALAAFAEEAEKEEKE</sequence>
<comment type="caution">
    <text evidence="1">The sequence shown here is derived from an EMBL/GenBank/DDBJ whole genome shotgun (WGS) entry which is preliminary data.</text>
</comment>
<protein>
    <submittedName>
        <fullName evidence="1">Uncharacterized protein</fullName>
    </submittedName>
</protein>
<accession>A0A391PEQ8</accession>
<name>A0A391PEQ8_9EUKA</name>
<evidence type="ECO:0000313" key="1">
    <source>
        <dbReference type="EMBL" id="GCA65262.1"/>
    </source>
</evidence>
<feature type="non-terminal residue" evidence="1">
    <location>
        <position position="40"/>
    </location>
</feature>